<feature type="compositionally biased region" description="Low complexity" evidence="2">
    <location>
        <begin position="89"/>
        <end position="102"/>
    </location>
</feature>
<gene>
    <name evidence="4" type="ORF">HXX76_009706</name>
</gene>
<dbReference type="InterPro" id="IPR046347">
    <property type="entry name" value="bZIP_sf"/>
</dbReference>
<feature type="coiled-coil region" evidence="1">
    <location>
        <begin position="188"/>
        <end position="240"/>
    </location>
</feature>
<organism evidence="4 5">
    <name type="scientific">Chlamydomonas incerta</name>
    <dbReference type="NCBI Taxonomy" id="51695"/>
    <lineage>
        <taxon>Eukaryota</taxon>
        <taxon>Viridiplantae</taxon>
        <taxon>Chlorophyta</taxon>
        <taxon>core chlorophytes</taxon>
        <taxon>Chlorophyceae</taxon>
        <taxon>CS clade</taxon>
        <taxon>Chlamydomonadales</taxon>
        <taxon>Chlamydomonadaceae</taxon>
        <taxon>Chlamydomonas</taxon>
    </lineage>
</organism>
<feature type="compositionally biased region" description="Basic and acidic residues" evidence="2">
    <location>
        <begin position="172"/>
        <end position="184"/>
    </location>
</feature>
<evidence type="ECO:0000256" key="1">
    <source>
        <dbReference type="SAM" id="Coils"/>
    </source>
</evidence>
<protein>
    <recommendedName>
        <fullName evidence="3">BZIP domain-containing protein</fullName>
    </recommendedName>
</protein>
<evidence type="ECO:0000259" key="3">
    <source>
        <dbReference type="Pfam" id="PF00170"/>
    </source>
</evidence>
<keyword evidence="5" id="KW-1185">Reference proteome</keyword>
<dbReference type="Pfam" id="PF00170">
    <property type="entry name" value="bZIP_1"/>
    <property type="match status" value="1"/>
</dbReference>
<keyword evidence="1" id="KW-0175">Coiled coil</keyword>
<dbReference type="AlphaFoldDB" id="A0A835SWG4"/>
<feature type="compositionally biased region" description="Basic residues" evidence="2">
    <location>
        <begin position="127"/>
        <end position="137"/>
    </location>
</feature>
<comment type="caution">
    <text evidence="4">The sequence shown here is derived from an EMBL/GenBank/DDBJ whole genome shotgun (WGS) entry which is preliminary data.</text>
</comment>
<name>A0A835SWG4_CHLIN</name>
<dbReference type="EMBL" id="JAEHOC010000025">
    <property type="protein sequence ID" value="KAG2431178.1"/>
    <property type="molecule type" value="Genomic_DNA"/>
</dbReference>
<dbReference type="Proteomes" id="UP000650467">
    <property type="component" value="Unassembled WGS sequence"/>
</dbReference>
<evidence type="ECO:0000256" key="2">
    <source>
        <dbReference type="SAM" id="MobiDB-lite"/>
    </source>
</evidence>
<sequence length="352" mass="36288">MQGKYTINDIHPMAMDDSCTNPVLAADCDEAAGVRASLGSIASGGGGALFAGLLQQSGHGAALTEGDFNYFSGSGDMAAALPPLMSLSPPAGAPGTSSSGMGMDAGGGGSSDSGAAAAAAGAMWPRTPKRSGGKRSKQPAGDQSGDPDTPRSAGSARTKFGGGSGGMANTQRNREAQQRFRQRQREAVMALEMRVSQLDGEAESLKRAKRMVEAHNECLLRQLREAEEAAAAAAERMAAQAAHIAAQAAQIAAQTEQMAALTAATTTLQTQVRSAQQQVAAQIDAQAAVMRGQLQQRGKVERKQQQQRDEAAAAAPATAAARTAEQSCCFLCALCSSVMLLPEEQELMTEVF</sequence>
<dbReference type="GO" id="GO:0003700">
    <property type="term" value="F:DNA-binding transcription factor activity"/>
    <property type="evidence" value="ECO:0007669"/>
    <property type="project" value="InterPro"/>
</dbReference>
<reference evidence="4" key="1">
    <citation type="journal article" date="2020" name="bioRxiv">
        <title>Comparative genomics of Chlamydomonas.</title>
        <authorList>
            <person name="Craig R.J."/>
            <person name="Hasan A.R."/>
            <person name="Ness R.W."/>
            <person name="Keightley P.D."/>
        </authorList>
    </citation>
    <scope>NUCLEOTIDE SEQUENCE</scope>
    <source>
        <strain evidence="4">SAG 7.73</strain>
    </source>
</reference>
<feature type="region of interest" description="Disordered" evidence="2">
    <location>
        <begin position="89"/>
        <end position="184"/>
    </location>
</feature>
<proteinExistence type="predicted"/>
<evidence type="ECO:0000313" key="4">
    <source>
        <dbReference type="EMBL" id="KAG2431178.1"/>
    </source>
</evidence>
<accession>A0A835SWG4</accession>
<feature type="domain" description="BZIP" evidence="3">
    <location>
        <begin position="171"/>
        <end position="220"/>
    </location>
</feature>
<evidence type="ECO:0000313" key="5">
    <source>
        <dbReference type="Proteomes" id="UP000650467"/>
    </source>
</evidence>
<feature type="compositionally biased region" description="Low complexity" evidence="2">
    <location>
        <begin position="112"/>
        <end position="123"/>
    </location>
</feature>
<dbReference type="SUPFAM" id="SSF57959">
    <property type="entry name" value="Leucine zipper domain"/>
    <property type="match status" value="1"/>
</dbReference>
<dbReference type="InterPro" id="IPR004827">
    <property type="entry name" value="bZIP"/>
</dbReference>
<dbReference type="Gene3D" id="1.20.5.170">
    <property type="match status" value="1"/>
</dbReference>
<dbReference type="OrthoDB" id="10667661at2759"/>